<dbReference type="PANTHER" id="PTHR43861:SF1">
    <property type="entry name" value="TRANS-ACONITATE 2-METHYLTRANSFERASE"/>
    <property type="match status" value="1"/>
</dbReference>
<evidence type="ECO:0000259" key="1">
    <source>
        <dbReference type="Pfam" id="PF08241"/>
    </source>
</evidence>
<keyword evidence="2" id="KW-0489">Methyltransferase</keyword>
<dbReference type="RefSeq" id="WP_284270389.1">
    <property type="nucleotide sequence ID" value="NZ_BSOW01000020.1"/>
</dbReference>
<proteinExistence type="predicted"/>
<dbReference type="SUPFAM" id="SSF53335">
    <property type="entry name" value="S-adenosyl-L-methionine-dependent methyltransferases"/>
    <property type="match status" value="1"/>
</dbReference>
<dbReference type="GO" id="GO:0008168">
    <property type="term" value="F:methyltransferase activity"/>
    <property type="evidence" value="ECO:0007669"/>
    <property type="project" value="UniProtKB-KW"/>
</dbReference>
<dbReference type="PANTHER" id="PTHR43861">
    <property type="entry name" value="TRANS-ACONITATE 2-METHYLTRANSFERASE-RELATED"/>
    <property type="match status" value="1"/>
</dbReference>
<dbReference type="InterPro" id="IPR029063">
    <property type="entry name" value="SAM-dependent_MTases_sf"/>
</dbReference>
<name>A0ABQ6B7P1_9BRAD</name>
<dbReference type="EMBL" id="BSOW01000020">
    <property type="protein sequence ID" value="GLR88686.1"/>
    <property type="molecule type" value="Genomic_DNA"/>
</dbReference>
<accession>A0ABQ6B7P1</accession>
<keyword evidence="3" id="KW-1185">Reference proteome</keyword>
<organism evidence="2 3">
    <name type="scientific">Bradyrhizobium iriomotense</name>
    <dbReference type="NCBI Taxonomy" id="441950"/>
    <lineage>
        <taxon>Bacteria</taxon>
        <taxon>Pseudomonadati</taxon>
        <taxon>Pseudomonadota</taxon>
        <taxon>Alphaproteobacteria</taxon>
        <taxon>Hyphomicrobiales</taxon>
        <taxon>Nitrobacteraceae</taxon>
        <taxon>Bradyrhizobium</taxon>
    </lineage>
</organism>
<keyword evidence="2" id="KW-0808">Transferase</keyword>
<evidence type="ECO:0000313" key="3">
    <source>
        <dbReference type="Proteomes" id="UP001156905"/>
    </source>
</evidence>
<dbReference type="InterPro" id="IPR013216">
    <property type="entry name" value="Methyltransf_11"/>
</dbReference>
<dbReference type="CDD" id="cd02440">
    <property type="entry name" value="AdoMet_MTases"/>
    <property type="match status" value="1"/>
</dbReference>
<reference evidence="3" key="1">
    <citation type="journal article" date="2019" name="Int. J. Syst. Evol. Microbiol.">
        <title>The Global Catalogue of Microorganisms (GCM) 10K type strain sequencing project: providing services to taxonomists for standard genome sequencing and annotation.</title>
        <authorList>
            <consortium name="The Broad Institute Genomics Platform"/>
            <consortium name="The Broad Institute Genome Sequencing Center for Infectious Disease"/>
            <person name="Wu L."/>
            <person name="Ma J."/>
        </authorList>
    </citation>
    <scope>NUCLEOTIDE SEQUENCE [LARGE SCALE GENOMIC DNA]</scope>
    <source>
        <strain evidence="3">NBRC 102520</strain>
    </source>
</reference>
<sequence length="232" mass="26081">MTAPTDYDEIASRYAAGIDERPWNALYERPATLTLLPDVADKDVLDAGCGPGWYAEWLANNGARVVAVDCSLSMVRLADERLCGRARVVQGDVCNLRHLLPGDAFDLILSSLVLHYIADLSDTFREWSRLLRPGGVLVFSTHHPIRQAGLLDPGYLHAELIEEEWGWLGQKMSYYRRPLRDLTEPLTAAGFVIERISEPTPSEALKEKDAKGYERLCRLPAFIFIRARKLAK</sequence>
<comment type="caution">
    <text evidence="2">The sequence shown here is derived from an EMBL/GenBank/DDBJ whole genome shotgun (WGS) entry which is preliminary data.</text>
</comment>
<dbReference type="Pfam" id="PF08241">
    <property type="entry name" value="Methyltransf_11"/>
    <property type="match status" value="1"/>
</dbReference>
<evidence type="ECO:0000313" key="2">
    <source>
        <dbReference type="EMBL" id="GLR88686.1"/>
    </source>
</evidence>
<dbReference type="Proteomes" id="UP001156905">
    <property type="component" value="Unassembled WGS sequence"/>
</dbReference>
<protein>
    <submittedName>
        <fullName evidence="2">SAM-dependent methyltransferase</fullName>
    </submittedName>
</protein>
<gene>
    <name evidence="2" type="ORF">GCM10007857_53990</name>
</gene>
<feature type="domain" description="Methyltransferase type 11" evidence="1">
    <location>
        <begin position="45"/>
        <end position="139"/>
    </location>
</feature>
<dbReference type="Gene3D" id="3.40.50.150">
    <property type="entry name" value="Vaccinia Virus protein VP39"/>
    <property type="match status" value="1"/>
</dbReference>
<dbReference type="GO" id="GO:0032259">
    <property type="term" value="P:methylation"/>
    <property type="evidence" value="ECO:0007669"/>
    <property type="project" value="UniProtKB-KW"/>
</dbReference>